<dbReference type="SMART" id="SM00855">
    <property type="entry name" value="PGAM"/>
    <property type="match status" value="1"/>
</dbReference>
<name>A0A176W9K7_MARPO</name>
<comment type="caution">
    <text evidence="4">The sequence shown here is derived from an EMBL/GenBank/DDBJ whole genome shotgun (WGS) entry which is preliminary data.</text>
</comment>
<evidence type="ECO:0000313" key="4">
    <source>
        <dbReference type="EMBL" id="OAE29800.1"/>
    </source>
</evidence>
<feature type="active site" description="Proton donor/acceptor" evidence="2">
    <location>
        <position position="96"/>
    </location>
</feature>
<reference evidence="4" key="1">
    <citation type="submission" date="2016-03" db="EMBL/GenBank/DDBJ databases">
        <title>Mechanisms controlling the formation of the plant cell surface in tip-growing cells are functionally conserved among land plants.</title>
        <authorList>
            <person name="Honkanen S."/>
            <person name="Jones V.A."/>
            <person name="Morieri G."/>
            <person name="Champion C."/>
            <person name="Hetherington A.J."/>
            <person name="Kelly S."/>
            <person name="Saint-Marcoux D."/>
            <person name="Proust H."/>
            <person name="Prescott H."/>
            <person name="Dolan L."/>
        </authorList>
    </citation>
    <scope>NUCLEOTIDE SEQUENCE [LARGE SCALE GENOMIC DNA]</scope>
    <source>
        <tissue evidence="4">Whole gametophyte</tissue>
    </source>
</reference>
<dbReference type="Proteomes" id="UP000077202">
    <property type="component" value="Unassembled WGS sequence"/>
</dbReference>
<evidence type="ECO:0000313" key="5">
    <source>
        <dbReference type="Proteomes" id="UP000077202"/>
    </source>
</evidence>
<evidence type="ECO:0000256" key="2">
    <source>
        <dbReference type="PIRSR" id="PIRSR613078-1"/>
    </source>
</evidence>
<dbReference type="Pfam" id="PF00300">
    <property type="entry name" value="His_Phos_1"/>
    <property type="match status" value="1"/>
</dbReference>
<keyword evidence="5" id="KW-1185">Reference proteome</keyword>
<dbReference type="EMBL" id="LVLJ01001412">
    <property type="protein sequence ID" value="OAE29800.1"/>
    <property type="molecule type" value="Genomic_DNA"/>
</dbReference>
<organism evidence="4 5">
    <name type="scientific">Marchantia polymorpha subsp. ruderalis</name>
    <dbReference type="NCBI Taxonomy" id="1480154"/>
    <lineage>
        <taxon>Eukaryota</taxon>
        <taxon>Viridiplantae</taxon>
        <taxon>Streptophyta</taxon>
        <taxon>Embryophyta</taxon>
        <taxon>Marchantiophyta</taxon>
        <taxon>Marchantiopsida</taxon>
        <taxon>Marchantiidae</taxon>
        <taxon>Marchantiales</taxon>
        <taxon>Marchantiaceae</taxon>
        <taxon>Marchantia</taxon>
    </lineage>
</organism>
<gene>
    <name evidence="4" type="ORF">AXG93_1513s1270</name>
</gene>
<protein>
    <submittedName>
        <fullName evidence="4">Uncharacterized protein</fullName>
    </submittedName>
</protein>
<dbReference type="PROSITE" id="PS00175">
    <property type="entry name" value="PG_MUTASE"/>
    <property type="match status" value="1"/>
</dbReference>
<feature type="binding site" evidence="3">
    <location>
        <position position="71"/>
    </location>
    <ligand>
        <name>substrate</name>
    </ligand>
</feature>
<dbReference type="SUPFAM" id="SSF53254">
    <property type="entry name" value="Phosphoglycerate mutase-like"/>
    <property type="match status" value="1"/>
</dbReference>
<evidence type="ECO:0000256" key="3">
    <source>
        <dbReference type="PIRSR" id="PIRSR613078-2"/>
    </source>
</evidence>
<comment type="similarity">
    <text evidence="1">Belongs to the phosphoglycerate mutase family.</text>
</comment>
<accession>A0A176W9K7</accession>
<dbReference type="GO" id="GO:0005829">
    <property type="term" value="C:cytosol"/>
    <property type="evidence" value="ECO:0007669"/>
    <property type="project" value="TreeGrafter"/>
</dbReference>
<dbReference type="InterPro" id="IPR013078">
    <property type="entry name" value="His_Pase_superF_clade-1"/>
</dbReference>
<dbReference type="InterPro" id="IPR029033">
    <property type="entry name" value="His_PPase_superfam"/>
</dbReference>
<evidence type="ECO:0000256" key="1">
    <source>
        <dbReference type="ARBA" id="ARBA00038362"/>
    </source>
</evidence>
<dbReference type="InterPro" id="IPR050275">
    <property type="entry name" value="PGM_Phosphatase"/>
</dbReference>
<dbReference type="InterPro" id="IPR001345">
    <property type="entry name" value="PG/BPGM_mutase_AS"/>
</dbReference>
<proteinExistence type="inferred from homology"/>
<dbReference type="CDD" id="cd07067">
    <property type="entry name" value="HP_PGM_like"/>
    <property type="match status" value="1"/>
</dbReference>
<dbReference type="Gene3D" id="3.40.50.1240">
    <property type="entry name" value="Phosphoglycerate mutase-like"/>
    <property type="match status" value="1"/>
</dbReference>
<dbReference type="PANTHER" id="PTHR48100">
    <property type="entry name" value="BROAD-SPECIFICITY PHOSPHATASE YOR283W-RELATED"/>
    <property type="match status" value="1"/>
</dbReference>
<sequence>MGHLKEMVGANAAELVVVRHGQTTWNATDRLQGQAESDLSDTGVKQAQAVADRLARGAKHITAVYSSDLKRASETARMIADKIGCAEVIEMESLRERHLGKLQGLTRAEAQTAEPEALRASFSSDMDEPIPGGGESLNQLYARTKAAYEDIALRHLGQRVVVVSHGAVLRALHVHAKGVQPASRVRNTSINVFRITSSRDWSLRLWGDVEKPVVAGYREASFKRNLNLTGEHDRFTFKVHHRLNLDSAGIRRSCMEFHCR</sequence>
<dbReference type="PANTHER" id="PTHR48100:SF44">
    <property type="entry name" value="PHOSPHATASE C1620.13-RELATED"/>
    <property type="match status" value="1"/>
</dbReference>
<feature type="active site" description="Tele-phosphohistidine intermediate" evidence="2">
    <location>
        <position position="20"/>
    </location>
</feature>
<dbReference type="AlphaFoldDB" id="A0A176W9K7"/>
<dbReference type="GO" id="GO:0016791">
    <property type="term" value="F:phosphatase activity"/>
    <property type="evidence" value="ECO:0007669"/>
    <property type="project" value="TreeGrafter"/>
</dbReference>
<feature type="binding site" evidence="3">
    <location>
        <begin position="19"/>
        <end position="26"/>
    </location>
    <ligand>
        <name>substrate</name>
    </ligand>
</feature>